<dbReference type="Proteomes" id="UP000198694">
    <property type="component" value="Unassembled WGS sequence"/>
</dbReference>
<dbReference type="AlphaFoldDB" id="A0A1G8ZH29"/>
<evidence type="ECO:0000313" key="3">
    <source>
        <dbReference type="EMBL" id="SDK14422.1"/>
    </source>
</evidence>
<dbReference type="Gene3D" id="3.90.550.10">
    <property type="entry name" value="Spore Coat Polysaccharide Biosynthesis Protein SpsA, Chain A"/>
    <property type="match status" value="1"/>
</dbReference>
<dbReference type="SUPFAM" id="SSF53448">
    <property type="entry name" value="Nucleotide-diphospho-sugar transferases"/>
    <property type="match status" value="1"/>
</dbReference>
<keyword evidence="4" id="KW-1185">Reference proteome</keyword>
<dbReference type="PANTHER" id="PTHR48090">
    <property type="entry name" value="UNDECAPRENYL-PHOSPHATE 4-DEOXY-4-FORMAMIDO-L-ARABINOSE TRANSFERASE-RELATED"/>
    <property type="match status" value="1"/>
</dbReference>
<protein>
    <submittedName>
        <fullName evidence="3">Glycosyl transferase family 2</fullName>
    </submittedName>
</protein>
<dbReference type="InterPro" id="IPR050256">
    <property type="entry name" value="Glycosyltransferase_2"/>
</dbReference>
<dbReference type="RefSeq" id="WP_093213602.1">
    <property type="nucleotide sequence ID" value="NZ_FNFL01000003.1"/>
</dbReference>
<organism evidence="3 4">
    <name type="scientific">Sediminibacillus albus</name>
    <dbReference type="NCBI Taxonomy" id="407036"/>
    <lineage>
        <taxon>Bacteria</taxon>
        <taxon>Bacillati</taxon>
        <taxon>Bacillota</taxon>
        <taxon>Bacilli</taxon>
        <taxon>Bacillales</taxon>
        <taxon>Bacillaceae</taxon>
        <taxon>Sediminibacillus</taxon>
    </lineage>
</organism>
<evidence type="ECO:0000259" key="2">
    <source>
        <dbReference type="Pfam" id="PF00535"/>
    </source>
</evidence>
<dbReference type="CDD" id="cd04179">
    <property type="entry name" value="DPM_DPG-synthase_like"/>
    <property type="match status" value="1"/>
</dbReference>
<dbReference type="Pfam" id="PF00535">
    <property type="entry name" value="Glycos_transf_2"/>
    <property type="match status" value="1"/>
</dbReference>
<dbReference type="OrthoDB" id="9810303at2"/>
<accession>A0A1G8ZH29</accession>
<dbReference type="STRING" id="407036.SAMN05216243_2014"/>
<proteinExistence type="predicted"/>
<gene>
    <name evidence="3" type="ORF">SAMN05216243_2014</name>
</gene>
<dbReference type="InterPro" id="IPR029044">
    <property type="entry name" value="Nucleotide-diphossugar_trans"/>
</dbReference>
<keyword evidence="1" id="KW-0812">Transmembrane</keyword>
<sequence>MKIAILIPCYNEEQTIGAVIDDFCHELPEATIYVYDNNSEDDTYEVAKQHGAVVKREARQGKGNVVRSMFRDIDADCYIMVDGDHTYPAEMVHDLIAPIMRREASMVIGDRLSNGTYGNENKRRFHSIGNYLVKSTINFLYKSQLEDIMTGYRAFDKLFVKSMPVMSPGFEIETEMTVHALDKRLPIKEVPIAYRDRPEGSESKLSTLSDGCKVMYKIFTLFKEYRPMIFFTVWSAFLLLVGLAAGLPVIFEYFATGFITKIPSAILAVGLVILSMLCFASGLILDTVASTHKKQYELELNRMIDIPGGYKSDQ</sequence>
<name>A0A1G8ZH29_9BACI</name>
<dbReference type="GO" id="GO:0016740">
    <property type="term" value="F:transferase activity"/>
    <property type="evidence" value="ECO:0007669"/>
    <property type="project" value="UniProtKB-KW"/>
</dbReference>
<feature type="transmembrane region" description="Helical" evidence="1">
    <location>
        <begin position="228"/>
        <end position="250"/>
    </location>
</feature>
<dbReference type="InterPro" id="IPR001173">
    <property type="entry name" value="Glyco_trans_2-like"/>
</dbReference>
<keyword evidence="1" id="KW-1133">Transmembrane helix</keyword>
<evidence type="ECO:0000256" key="1">
    <source>
        <dbReference type="SAM" id="Phobius"/>
    </source>
</evidence>
<reference evidence="3 4" key="1">
    <citation type="submission" date="2016-10" db="EMBL/GenBank/DDBJ databases">
        <authorList>
            <person name="de Groot N.N."/>
        </authorList>
    </citation>
    <scope>NUCLEOTIDE SEQUENCE [LARGE SCALE GENOMIC DNA]</scope>
    <source>
        <strain evidence="3 4">CGMCC 1.6502</strain>
    </source>
</reference>
<keyword evidence="1" id="KW-0472">Membrane</keyword>
<feature type="domain" description="Glycosyltransferase 2-like" evidence="2">
    <location>
        <begin position="5"/>
        <end position="155"/>
    </location>
</feature>
<dbReference type="PANTHER" id="PTHR48090:SF7">
    <property type="entry name" value="RFBJ PROTEIN"/>
    <property type="match status" value="1"/>
</dbReference>
<evidence type="ECO:0000313" key="4">
    <source>
        <dbReference type="Proteomes" id="UP000198694"/>
    </source>
</evidence>
<keyword evidence="3" id="KW-0808">Transferase</keyword>
<dbReference type="EMBL" id="FNFL01000003">
    <property type="protein sequence ID" value="SDK14422.1"/>
    <property type="molecule type" value="Genomic_DNA"/>
</dbReference>
<feature type="transmembrane region" description="Helical" evidence="1">
    <location>
        <begin position="262"/>
        <end position="285"/>
    </location>
</feature>